<sequence>MPISLATAIKSLRLNDQFAVYPTCPTCHRIETATIPTAELEAFTCPACDTELFSSSSAYHYFSTLLDPVDAPASWSRPQPKMVVSYRSIPALLSEFLSRDGMVENMDTWRVKDRVQDRLRDVMDGRIWKELQGPDGKPFFGDHCPDELRVGLVIHLDWCNFRCSAQSTHHSTGLFSISVANLPESERYQTKNLLIPCIMPGPTEPNTRQLQEYIILMVDELLQLYDRGMDCPASPNRLVRAAVTLVICDHPAMCKFFGLADKRHENSPCHRCDVKASEWSTEKSLSCGCRSKTFEELRELALAYQQLPLEEQDGAFKQSGVRWFAFLKLPYFNPRRMAVLDPMHNILLGRVSFNLPMSSHST</sequence>
<reference evidence="2" key="2">
    <citation type="submission" date="2015-01" db="EMBL/GenBank/DDBJ databases">
        <title>Evolutionary Origins and Diversification of the Mycorrhizal Mutualists.</title>
        <authorList>
            <consortium name="DOE Joint Genome Institute"/>
            <consortium name="Mycorrhizal Genomics Consortium"/>
            <person name="Kohler A."/>
            <person name="Kuo A."/>
            <person name="Nagy L.G."/>
            <person name="Floudas D."/>
            <person name="Copeland A."/>
            <person name="Barry K.W."/>
            <person name="Cichocki N."/>
            <person name="Veneault-Fourrey C."/>
            <person name="LaButti K."/>
            <person name="Lindquist E.A."/>
            <person name="Lipzen A."/>
            <person name="Lundell T."/>
            <person name="Morin E."/>
            <person name="Murat C."/>
            <person name="Riley R."/>
            <person name="Ohm R."/>
            <person name="Sun H."/>
            <person name="Tunlid A."/>
            <person name="Henrissat B."/>
            <person name="Grigoriev I.V."/>
            <person name="Hibbett D.S."/>
            <person name="Martin F."/>
        </authorList>
    </citation>
    <scope>NUCLEOTIDE SEQUENCE [LARGE SCALE GENOMIC DNA]</scope>
    <source>
        <strain evidence="2">MUT 4182</strain>
    </source>
</reference>
<gene>
    <name evidence="1" type="ORF">M407DRAFT_32505</name>
</gene>
<proteinExistence type="predicted"/>
<dbReference type="EMBL" id="KN823341">
    <property type="protein sequence ID" value="KIO17808.1"/>
    <property type="molecule type" value="Genomic_DNA"/>
</dbReference>
<dbReference type="HOGENOM" id="CLU_071122_0_0_1"/>
<dbReference type="OrthoDB" id="3267578at2759"/>
<protein>
    <submittedName>
        <fullName evidence="1">Uncharacterized protein</fullName>
    </submittedName>
</protein>
<reference evidence="1 2" key="1">
    <citation type="submission" date="2014-04" db="EMBL/GenBank/DDBJ databases">
        <authorList>
            <consortium name="DOE Joint Genome Institute"/>
            <person name="Kuo A."/>
            <person name="Girlanda M."/>
            <person name="Perotto S."/>
            <person name="Kohler A."/>
            <person name="Nagy L.G."/>
            <person name="Floudas D."/>
            <person name="Copeland A."/>
            <person name="Barry K.W."/>
            <person name="Cichocki N."/>
            <person name="Veneault-Fourrey C."/>
            <person name="LaButti K."/>
            <person name="Lindquist E.A."/>
            <person name="Lipzen A."/>
            <person name="Lundell T."/>
            <person name="Morin E."/>
            <person name="Murat C."/>
            <person name="Sun H."/>
            <person name="Tunlid A."/>
            <person name="Henrissat B."/>
            <person name="Grigoriev I.V."/>
            <person name="Hibbett D.S."/>
            <person name="Martin F."/>
            <person name="Nordberg H.P."/>
            <person name="Cantor M.N."/>
            <person name="Hua S.X."/>
        </authorList>
    </citation>
    <scope>NUCLEOTIDE SEQUENCE [LARGE SCALE GENOMIC DNA]</scope>
    <source>
        <strain evidence="1 2">MUT 4182</strain>
    </source>
</reference>
<dbReference type="STRING" id="1051891.A0A0C3K8P7"/>
<organism evidence="1 2">
    <name type="scientific">Tulasnella calospora MUT 4182</name>
    <dbReference type="NCBI Taxonomy" id="1051891"/>
    <lineage>
        <taxon>Eukaryota</taxon>
        <taxon>Fungi</taxon>
        <taxon>Dikarya</taxon>
        <taxon>Basidiomycota</taxon>
        <taxon>Agaricomycotina</taxon>
        <taxon>Agaricomycetes</taxon>
        <taxon>Cantharellales</taxon>
        <taxon>Tulasnellaceae</taxon>
        <taxon>Tulasnella</taxon>
    </lineage>
</organism>
<dbReference type="Pfam" id="PF02992">
    <property type="entry name" value="Transposase_21"/>
    <property type="match status" value="1"/>
</dbReference>
<name>A0A0C3K8P7_9AGAM</name>
<keyword evidence="2" id="KW-1185">Reference proteome</keyword>
<accession>A0A0C3K8P7</accession>
<evidence type="ECO:0000313" key="2">
    <source>
        <dbReference type="Proteomes" id="UP000054248"/>
    </source>
</evidence>
<dbReference type="AlphaFoldDB" id="A0A0C3K8P7"/>
<evidence type="ECO:0000313" key="1">
    <source>
        <dbReference type="EMBL" id="KIO17808.1"/>
    </source>
</evidence>
<dbReference type="Proteomes" id="UP000054248">
    <property type="component" value="Unassembled WGS sequence"/>
</dbReference>
<dbReference type="InterPro" id="IPR004242">
    <property type="entry name" value="Transposase_21"/>
</dbReference>